<evidence type="ECO:0000313" key="3">
    <source>
        <dbReference type="EMBL" id="KAJ7355376.1"/>
    </source>
</evidence>
<accession>A0AAD7ADT1</accession>
<dbReference type="EMBL" id="JARIHO010000009">
    <property type="protein sequence ID" value="KAJ7355376.1"/>
    <property type="molecule type" value="Genomic_DNA"/>
</dbReference>
<keyword evidence="4" id="KW-1185">Reference proteome</keyword>
<evidence type="ECO:0000259" key="2">
    <source>
        <dbReference type="PROSITE" id="PS50011"/>
    </source>
</evidence>
<dbReference type="GO" id="GO:0004672">
    <property type="term" value="F:protein kinase activity"/>
    <property type="evidence" value="ECO:0007669"/>
    <property type="project" value="InterPro"/>
</dbReference>
<dbReference type="PROSITE" id="PS50011">
    <property type="entry name" value="PROTEIN_KINASE_DOM"/>
    <property type="match status" value="1"/>
</dbReference>
<feature type="region of interest" description="Disordered" evidence="1">
    <location>
        <begin position="1"/>
        <end position="22"/>
    </location>
</feature>
<protein>
    <recommendedName>
        <fullName evidence="2">Protein kinase domain-containing protein</fullName>
    </recommendedName>
</protein>
<dbReference type="AlphaFoldDB" id="A0AAD7ADT1"/>
<evidence type="ECO:0000256" key="1">
    <source>
        <dbReference type="SAM" id="MobiDB-lite"/>
    </source>
</evidence>
<dbReference type="Gene3D" id="1.10.510.10">
    <property type="entry name" value="Transferase(Phosphotransferase) domain 1"/>
    <property type="match status" value="1"/>
</dbReference>
<evidence type="ECO:0000313" key="4">
    <source>
        <dbReference type="Proteomes" id="UP001218218"/>
    </source>
</evidence>
<dbReference type="InterPro" id="IPR000719">
    <property type="entry name" value="Prot_kinase_dom"/>
</dbReference>
<gene>
    <name evidence="3" type="ORF">DFH08DRAFT_498211</name>
</gene>
<feature type="compositionally biased region" description="Polar residues" evidence="1">
    <location>
        <begin position="9"/>
        <end position="21"/>
    </location>
</feature>
<dbReference type="GO" id="GO:0005524">
    <property type="term" value="F:ATP binding"/>
    <property type="evidence" value="ECO:0007669"/>
    <property type="project" value="InterPro"/>
</dbReference>
<feature type="domain" description="Protein kinase" evidence="2">
    <location>
        <begin position="32"/>
        <end position="208"/>
    </location>
</feature>
<dbReference type="SUPFAM" id="SSF56112">
    <property type="entry name" value="Protein kinase-like (PK-like)"/>
    <property type="match status" value="1"/>
</dbReference>
<reference evidence="3" key="1">
    <citation type="submission" date="2023-03" db="EMBL/GenBank/DDBJ databases">
        <title>Massive genome expansion in bonnet fungi (Mycena s.s.) driven by repeated elements and novel gene families across ecological guilds.</title>
        <authorList>
            <consortium name="Lawrence Berkeley National Laboratory"/>
            <person name="Harder C.B."/>
            <person name="Miyauchi S."/>
            <person name="Viragh M."/>
            <person name="Kuo A."/>
            <person name="Thoen E."/>
            <person name="Andreopoulos B."/>
            <person name="Lu D."/>
            <person name="Skrede I."/>
            <person name="Drula E."/>
            <person name="Henrissat B."/>
            <person name="Morin E."/>
            <person name="Kohler A."/>
            <person name="Barry K."/>
            <person name="LaButti K."/>
            <person name="Morin E."/>
            <person name="Salamov A."/>
            <person name="Lipzen A."/>
            <person name="Mereny Z."/>
            <person name="Hegedus B."/>
            <person name="Baldrian P."/>
            <person name="Stursova M."/>
            <person name="Weitz H."/>
            <person name="Taylor A."/>
            <person name="Grigoriev I.V."/>
            <person name="Nagy L.G."/>
            <person name="Martin F."/>
            <person name="Kauserud H."/>
        </authorList>
    </citation>
    <scope>NUCLEOTIDE SEQUENCE</scope>
    <source>
        <strain evidence="3">CBHHK002</strain>
    </source>
</reference>
<name>A0AAD7ADT1_9AGAR</name>
<dbReference type="Proteomes" id="UP001218218">
    <property type="component" value="Unassembled WGS sequence"/>
</dbReference>
<dbReference type="InterPro" id="IPR011009">
    <property type="entry name" value="Kinase-like_dom_sf"/>
</dbReference>
<sequence length="208" mass="22366">MSRDGSPSPDKSTAPQISSGHPASAATCDAGIFIDDCLGKSAIGIVWSGRMIPEDGDDDDFTIPIAVKMAVPRENADPEADEDERDTIREEGLIYDYFAKSGTHGITPRYFGVFEDAVGTVAVILENGGTALKTFQNLANDQAQKLFAKAVEMHSAGVRHHDLVPRNVVRDSDGDLKIIDFHVAKTGHRCRGSLKCKELLQLSAALGL</sequence>
<organism evidence="3 4">
    <name type="scientific">Mycena albidolilacea</name>
    <dbReference type="NCBI Taxonomy" id="1033008"/>
    <lineage>
        <taxon>Eukaryota</taxon>
        <taxon>Fungi</taxon>
        <taxon>Dikarya</taxon>
        <taxon>Basidiomycota</taxon>
        <taxon>Agaricomycotina</taxon>
        <taxon>Agaricomycetes</taxon>
        <taxon>Agaricomycetidae</taxon>
        <taxon>Agaricales</taxon>
        <taxon>Marasmiineae</taxon>
        <taxon>Mycenaceae</taxon>
        <taxon>Mycena</taxon>
    </lineage>
</organism>
<comment type="caution">
    <text evidence="3">The sequence shown here is derived from an EMBL/GenBank/DDBJ whole genome shotgun (WGS) entry which is preliminary data.</text>
</comment>
<proteinExistence type="predicted"/>